<comment type="subcellular location">
    <subcellularLocation>
        <location evidence="1">Membrane</location>
        <topology evidence="1">Multi-pass membrane protein</topology>
    </subcellularLocation>
</comment>
<protein>
    <recommendedName>
        <fullName evidence="10">Short-chain dehydrogenase/reductase 3</fullName>
    </recommendedName>
    <alternativeName>
        <fullName evidence="11">Retinal short-chain dehydrogenase/reductase 1</fullName>
    </alternativeName>
</protein>
<dbReference type="SUPFAM" id="SSF51735">
    <property type="entry name" value="NAD(P)-binding Rossmann-fold domains"/>
    <property type="match status" value="1"/>
</dbReference>
<keyword evidence="3" id="KW-0812">Transmembrane</keyword>
<evidence type="ECO:0000256" key="5">
    <source>
        <dbReference type="ARBA" id="ARBA00022989"/>
    </source>
</evidence>
<dbReference type="GO" id="GO:0016020">
    <property type="term" value="C:membrane"/>
    <property type="evidence" value="ECO:0007669"/>
    <property type="project" value="UniProtKB-SubCell"/>
</dbReference>
<evidence type="ECO:0000256" key="2">
    <source>
        <dbReference type="ARBA" id="ARBA00006484"/>
    </source>
</evidence>
<dbReference type="GeneID" id="30985565"/>
<evidence type="ECO:0000313" key="13">
    <source>
        <dbReference type="EMBL" id="ODV82278.1"/>
    </source>
</evidence>
<dbReference type="FunFam" id="3.40.50.720:FF:000131">
    <property type="entry name" value="Short-chain dehydrogenase/reductase 3"/>
    <property type="match status" value="1"/>
</dbReference>
<evidence type="ECO:0000256" key="8">
    <source>
        <dbReference type="ARBA" id="ARBA00023136"/>
    </source>
</evidence>
<evidence type="ECO:0000256" key="7">
    <source>
        <dbReference type="ARBA" id="ARBA00023098"/>
    </source>
</evidence>
<organism evidence="13 14">
    <name type="scientific">Suhomyces tanzawaensis NRRL Y-17324</name>
    <dbReference type="NCBI Taxonomy" id="984487"/>
    <lineage>
        <taxon>Eukaryota</taxon>
        <taxon>Fungi</taxon>
        <taxon>Dikarya</taxon>
        <taxon>Ascomycota</taxon>
        <taxon>Saccharomycotina</taxon>
        <taxon>Pichiomycetes</taxon>
        <taxon>Debaryomycetaceae</taxon>
        <taxon>Suhomyces</taxon>
    </lineage>
</organism>
<dbReference type="EMBL" id="KV453909">
    <property type="protein sequence ID" value="ODV82278.1"/>
    <property type="molecule type" value="Genomic_DNA"/>
</dbReference>
<evidence type="ECO:0000256" key="3">
    <source>
        <dbReference type="ARBA" id="ARBA00022692"/>
    </source>
</evidence>
<keyword evidence="8" id="KW-0472">Membrane</keyword>
<accession>A0A1E4SRZ3</accession>
<reference evidence="14" key="1">
    <citation type="submission" date="2016-05" db="EMBL/GenBank/DDBJ databases">
        <title>Comparative genomics of biotechnologically important yeasts.</title>
        <authorList>
            <consortium name="DOE Joint Genome Institute"/>
            <person name="Riley R."/>
            <person name="Haridas S."/>
            <person name="Wolfe K.H."/>
            <person name="Lopes M.R."/>
            <person name="Hittinger C.T."/>
            <person name="Goker M."/>
            <person name="Salamov A."/>
            <person name="Wisecaver J."/>
            <person name="Long T.M."/>
            <person name="Aerts A.L."/>
            <person name="Barry K."/>
            <person name="Choi C."/>
            <person name="Clum A."/>
            <person name="Coughlan A.Y."/>
            <person name="Deshpande S."/>
            <person name="Douglass A.P."/>
            <person name="Hanson S.J."/>
            <person name="Klenk H.-P."/>
            <person name="Labutti K."/>
            <person name="Lapidus A."/>
            <person name="Lindquist E."/>
            <person name="Lipzen A."/>
            <person name="Meier-Kolthoff J.P."/>
            <person name="Ohm R.A."/>
            <person name="Otillar R.P."/>
            <person name="Pangilinan J."/>
            <person name="Peng Y."/>
            <person name="Rokas A."/>
            <person name="Rosa C.A."/>
            <person name="Scheuner C."/>
            <person name="Sibirny A.A."/>
            <person name="Slot J.C."/>
            <person name="Stielow J.B."/>
            <person name="Sun H."/>
            <person name="Kurtzman C.P."/>
            <person name="Blackwell M."/>
            <person name="Grigoriev I.V."/>
            <person name="Jeffries T.W."/>
        </authorList>
    </citation>
    <scope>NUCLEOTIDE SEQUENCE [LARGE SCALE GENOMIC DNA]</scope>
    <source>
        <strain evidence="14">NRRL Y-17324</strain>
    </source>
</reference>
<dbReference type="PANTHER" id="PTHR24322">
    <property type="entry name" value="PKSB"/>
    <property type="match status" value="1"/>
</dbReference>
<dbReference type="RefSeq" id="XP_020067400.1">
    <property type="nucleotide sequence ID" value="XM_020211429.1"/>
</dbReference>
<dbReference type="AlphaFoldDB" id="A0A1E4SRZ3"/>
<keyword evidence="4" id="KW-0521">NADP</keyword>
<evidence type="ECO:0000256" key="6">
    <source>
        <dbReference type="ARBA" id="ARBA00023002"/>
    </source>
</evidence>
<comment type="similarity">
    <text evidence="2 12">Belongs to the short-chain dehydrogenases/reductases (SDR) family.</text>
</comment>
<keyword evidence="5" id="KW-1133">Transmembrane helix</keyword>
<comment type="function">
    <text evidence="9">Catalyzes the reduction of all-trans-retinal to all-trans-retinol in the presence of NADPH.</text>
</comment>
<dbReference type="CDD" id="cd05339">
    <property type="entry name" value="17beta-HSDXI-like_SDR_c"/>
    <property type="match status" value="1"/>
</dbReference>
<dbReference type="InterPro" id="IPR002347">
    <property type="entry name" value="SDR_fam"/>
</dbReference>
<dbReference type="Proteomes" id="UP000094285">
    <property type="component" value="Unassembled WGS sequence"/>
</dbReference>
<dbReference type="OrthoDB" id="10253736at2759"/>
<dbReference type="GO" id="GO:0052650">
    <property type="term" value="F:all-trans-retinol dehydrogenase (NADP+) activity"/>
    <property type="evidence" value="ECO:0007669"/>
    <property type="project" value="UniProtKB-ARBA"/>
</dbReference>
<keyword evidence="6" id="KW-0560">Oxidoreductase</keyword>
<proteinExistence type="inferred from homology"/>
<keyword evidence="7" id="KW-0443">Lipid metabolism</keyword>
<name>A0A1E4SRZ3_9ASCO</name>
<evidence type="ECO:0000256" key="11">
    <source>
        <dbReference type="ARBA" id="ARBA00082544"/>
    </source>
</evidence>
<evidence type="ECO:0000256" key="9">
    <source>
        <dbReference type="ARBA" id="ARBA00059620"/>
    </source>
</evidence>
<evidence type="ECO:0000256" key="10">
    <source>
        <dbReference type="ARBA" id="ARBA00068717"/>
    </source>
</evidence>
<gene>
    <name evidence="13" type="ORF">CANTADRAFT_88194</name>
</gene>
<evidence type="ECO:0000313" key="14">
    <source>
        <dbReference type="Proteomes" id="UP000094285"/>
    </source>
</evidence>
<evidence type="ECO:0000256" key="4">
    <source>
        <dbReference type="ARBA" id="ARBA00022857"/>
    </source>
</evidence>
<evidence type="ECO:0000256" key="1">
    <source>
        <dbReference type="ARBA" id="ARBA00004141"/>
    </source>
</evidence>
<dbReference type="PANTHER" id="PTHR24322:SF736">
    <property type="entry name" value="RETINOL DEHYDROGENASE 10"/>
    <property type="match status" value="1"/>
</dbReference>
<dbReference type="PRINTS" id="PR00081">
    <property type="entry name" value="GDHRDH"/>
</dbReference>
<evidence type="ECO:0000256" key="12">
    <source>
        <dbReference type="RuleBase" id="RU000363"/>
    </source>
</evidence>
<dbReference type="PRINTS" id="PR00080">
    <property type="entry name" value="SDRFAMILY"/>
</dbReference>
<dbReference type="Pfam" id="PF00106">
    <property type="entry name" value="adh_short"/>
    <property type="match status" value="1"/>
</dbReference>
<dbReference type="InterPro" id="IPR036291">
    <property type="entry name" value="NAD(P)-bd_dom_sf"/>
</dbReference>
<sequence>MGAFLYRYNKQLRDVSDALMGNYFEAGRDIVLVTGGVSGLGREIVGKFAAKKARVIVLDIQSPTMEDRVENVHYYQCDVGNRNQLIEIHKKVIQEVGKPTVLINNAGIARGKSLVELEYAEIEQMIHTNLLASFYTIKLLLPDMLEQKRGYIVTIASVLGYMCPARLSVYGASKSGLIALHEALTYELGSPSWNKTGVKTLLVCPGQLKTNMFEGVVTPTKLLAPELDPAYVAERIYSAMEVGRKGDIKLPLYANLIPIFRALPWFFADGARKLSGIDKSVANFKGVLNRATNIVSLGRKVNGPRDTADIAE</sequence>
<dbReference type="Gene3D" id="3.40.50.720">
    <property type="entry name" value="NAD(P)-binding Rossmann-like Domain"/>
    <property type="match status" value="1"/>
</dbReference>
<dbReference type="STRING" id="984487.A0A1E4SRZ3"/>
<keyword evidence="14" id="KW-1185">Reference proteome</keyword>